<dbReference type="InterPro" id="IPR001650">
    <property type="entry name" value="Helicase_C-like"/>
</dbReference>
<feature type="binding site" evidence="12">
    <location>
        <position position="537"/>
    </location>
    <ligand>
        <name>Zn(2+)</name>
        <dbReference type="ChEBI" id="CHEBI:29105"/>
        <label>2</label>
    </ligand>
</feature>
<dbReference type="InterPro" id="IPR041236">
    <property type="entry name" value="PriA_C"/>
</dbReference>
<dbReference type="PANTHER" id="PTHR30580">
    <property type="entry name" value="PRIMOSOMAL PROTEIN N"/>
    <property type="match status" value="1"/>
</dbReference>
<proteinExistence type="inferred from homology"/>
<evidence type="ECO:0000259" key="14">
    <source>
        <dbReference type="PROSITE" id="PS51194"/>
    </source>
</evidence>
<dbReference type="Pfam" id="PF18074">
    <property type="entry name" value="PriA_C"/>
    <property type="match status" value="1"/>
</dbReference>
<comment type="subunit">
    <text evidence="12">Component of the replication restart primosome.</text>
</comment>
<evidence type="ECO:0000313" key="18">
    <source>
        <dbReference type="Proteomes" id="UP000254100"/>
    </source>
</evidence>
<dbReference type="Pfam" id="PF04851">
    <property type="entry name" value="ResIII"/>
    <property type="match status" value="1"/>
</dbReference>
<evidence type="ECO:0000256" key="12">
    <source>
        <dbReference type="HAMAP-Rule" id="MF_00983"/>
    </source>
</evidence>
<evidence type="ECO:0000313" key="17">
    <source>
        <dbReference type="Proteomes" id="UP000032366"/>
    </source>
</evidence>
<organism evidence="16 18">
    <name type="scientific">Staphylococcus microti</name>
    <dbReference type="NCBI Taxonomy" id="569857"/>
    <lineage>
        <taxon>Bacteria</taxon>
        <taxon>Bacillati</taxon>
        <taxon>Bacillota</taxon>
        <taxon>Bacilli</taxon>
        <taxon>Bacillales</taxon>
        <taxon>Staphylococcaceae</taxon>
        <taxon>Staphylococcus</taxon>
    </lineage>
</organism>
<protein>
    <recommendedName>
        <fullName evidence="12">Replication restart protein PriA</fullName>
    </recommendedName>
    <alternativeName>
        <fullName evidence="12">ATP-dependent DNA helicase PriA</fullName>
        <ecNumber evidence="12">5.6.2.4</ecNumber>
    </alternativeName>
    <alternativeName>
        <fullName evidence="12">DNA 3'-5' helicase PriA</fullName>
    </alternativeName>
</protein>
<dbReference type="InterPro" id="IPR014001">
    <property type="entry name" value="Helicase_ATP-bd"/>
</dbReference>
<dbReference type="EMBL" id="JXWY01000032">
    <property type="protein sequence ID" value="KIX90965.1"/>
    <property type="molecule type" value="Genomic_DNA"/>
</dbReference>
<accession>A0A0D6XRA1</accession>
<evidence type="ECO:0000256" key="8">
    <source>
        <dbReference type="ARBA" id="ARBA00022840"/>
    </source>
</evidence>
<dbReference type="GO" id="GO:0003677">
    <property type="term" value="F:DNA binding"/>
    <property type="evidence" value="ECO:0007669"/>
    <property type="project" value="UniProtKB-UniRule"/>
</dbReference>
<dbReference type="SMART" id="SM00487">
    <property type="entry name" value="DEXDc"/>
    <property type="match status" value="1"/>
</dbReference>
<feature type="binding site" evidence="12">
    <location>
        <position position="519"/>
    </location>
    <ligand>
        <name>Zn(2+)</name>
        <dbReference type="ChEBI" id="CHEBI:29105"/>
        <label>2</label>
    </ligand>
</feature>
<dbReference type="AlphaFoldDB" id="A0A0D6XRA1"/>
<dbReference type="PANTHER" id="PTHR30580:SF0">
    <property type="entry name" value="PRIMOSOMAL PROTEIN N"/>
    <property type="match status" value="1"/>
</dbReference>
<evidence type="ECO:0000259" key="13">
    <source>
        <dbReference type="PROSITE" id="PS51192"/>
    </source>
</evidence>
<dbReference type="GO" id="GO:0016787">
    <property type="term" value="F:hydrolase activity"/>
    <property type="evidence" value="ECO:0007669"/>
    <property type="project" value="UniProtKB-KW"/>
</dbReference>
<dbReference type="Gene3D" id="3.40.1440.60">
    <property type="entry name" value="PriA, 3(prime) DNA-binding domain"/>
    <property type="match status" value="1"/>
</dbReference>
<keyword evidence="10 12" id="KW-0413">Isomerase</keyword>
<dbReference type="CDD" id="cd18804">
    <property type="entry name" value="SF2_C_priA"/>
    <property type="match status" value="1"/>
</dbReference>
<dbReference type="Pfam" id="PF17764">
    <property type="entry name" value="PriA_3primeBD"/>
    <property type="match status" value="1"/>
</dbReference>
<dbReference type="SUPFAM" id="SSF52540">
    <property type="entry name" value="P-loop containing nucleoside triphosphate hydrolases"/>
    <property type="match status" value="2"/>
</dbReference>
<dbReference type="GO" id="GO:0006269">
    <property type="term" value="P:DNA replication, synthesis of primer"/>
    <property type="evidence" value="ECO:0007669"/>
    <property type="project" value="UniProtKB-KW"/>
</dbReference>
<dbReference type="InterPro" id="IPR042115">
    <property type="entry name" value="PriA_3primeBD_sf"/>
</dbReference>
<dbReference type="GO" id="GO:0043138">
    <property type="term" value="F:3'-5' DNA helicase activity"/>
    <property type="evidence" value="ECO:0007669"/>
    <property type="project" value="UniProtKB-EC"/>
</dbReference>
<comment type="similarity">
    <text evidence="12">Belongs to the helicase family. PriA subfamily.</text>
</comment>
<dbReference type="GO" id="GO:0006270">
    <property type="term" value="P:DNA replication initiation"/>
    <property type="evidence" value="ECO:0007669"/>
    <property type="project" value="TreeGrafter"/>
</dbReference>
<evidence type="ECO:0000256" key="6">
    <source>
        <dbReference type="ARBA" id="ARBA00022806"/>
    </source>
</evidence>
<evidence type="ECO:0000256" key="10">
    <source>
        <dbReference type="ARBA" id="ARBA00023235"/>
    </source>
</evidence>
<dbReference type="FunFam" id="3.40.1440.60:FF:000001">
    <property type="entry name" value="Primosomal protein N"/>
    <property type="match status" value="1"/>
</dbReference>
<dbReference type="InterPro" id="IPR027417">
    <property type="entry name" value="P-loop_NTPase"/>
</dbReference>
<gene>
    <name evidence="12 16" type="primary">priA</name>
    <name evidence="16" type="ORF">NCTC13832_00916</name>
    <name evidence="15" type="ORF">TP70_04395</name>
</gene>
<keyword evidence="9 12" id="KW-0238">DNA-binding</keyword>
<dbReference type="NCBIfam" id="TIGR00595">
    <property type="entry name" value="priA"/>
    <property type="match status" value="1"/>
</dbReference>
<keyword evidence="1 12" id="KW-0639">Primosome</keyword>
<feature type="binding site" evidence="12">
    <location>
        <position position="547"/>
    </location>
    <ligand>
        <name>Zn(2+)</name>
        <dbReference type="ChEBI" id="CHEBI:29105"/>
        <label>1</label>
    </ligand>
</feature>
<comment type="catalytic activity">
    <reaction evidence="11 12">
        <text>ATP + H2O = ADP + phosphate + H(+)</text>
        <dbReference type="Rhea" id="RHEA:13065"/>
        <dbReference type="ChEBI" id="CHEBI:15377"/>
        <dbReference type="ChEBI" id="CHEBI:15378"/>
        <dbReference type="ChEBI" id="CHEBI:30616"/>
        <dbReference type="ChEBI" id="CHEBI:43474"/>
        <dbReference type="ChEBI" id="CHEBI:456216"/>
        <dbReference type="EC" id="5.6.2.4"/>
    </reaction>
</comment>
<dbReference type="InterPro" id="IPR005259">
    <property type="entry name" value="PriA"/>
</dbReference>
<dbReference type="Pfam" id="PF18319">
    <property type="entry name" value="Zn_ribbon_PriA"/>
    <property type="match status" value="1"/>
</dbReference>
<dbReference type="NCBIfam" id="NF004066">
    <property type="entry name" value="PRK05580.1-3"/>
    <property type="match status" value="1"/>
</dbReference>
<evidence type="ECO:0000256" key="5">
    <source>
        <dbReference type="ARBA" id="ARBA00022801"/>
    </source>
</evidence>
<dbReference type="Proteomes" id="UP000032366">
    <property type="component" value="Unassembled WGS sequence"/>
</dbReference>
<evidence type="ECO:0000256" key="7">
    <source>
        <dbReference type="ARBA" id="ARBA00022833"/>
    </source>
</evidence>
<dbReference type="OrthoDB" id="9759544at2"/>
<dbReference type="EC" id="5.6.2.4" evidence="12"/>
<feature type="domain" description="Helicase C-terminal" evidence="14">
    <location>
        <begin position="531"/>
        <end position="699"/>
    </location>
</feature>
<evidence type="ECO:0000313" key="16">
    <source>
        <dbReference type="EMBL" id="SUM57242.1"/>
    </source>
</evidence>
<dbReference type="HAMAP" id="MF_00983">
    <property type="entry name" value="PriA"/>
    <property type="match status" value="1"/>
</dbReference>
<dbReference type="SMART" id="SM00490">
    <property type="entry name" value="HELICc"/>
    <property type="match status" value="1"/>
</dbReference>
<keyword evidence="17" id="KW-1185">Reference proteome</keyword>
<evidence type="ECO:0000256" key="4">
    <source>
        <dbReference type="ARBA" id="ARBA00022741"/>
    </source>
</evidence>
<feature type="binding site" evidence="12">
    <location>
        <position position="516"/>
    </location>
    <ligand>
        <name>Zn(2+)</name>
        <dbReference type="ChEBI" id="CHEBI:29105"/>
        <label>2</label>
    </ligand>
</feature>
<dbReference type="GO" id="GO:0005524">
    <property type="term" value="F:ATP binding"/>
    <property type="evidence" value="ECO:0007669"/>
    <property type="project" value="UniProtKB-UniRule"/>
</dbReference>
<keyword evidence="5 12" id="KW-0378">Hydrolase</keyword>
<dbReference type="Proteomes" id="UP000254100">
    <property type="component" value="Unassembled WGS sequence"/>
</dbReference>
<name>A0A0D6XRA1_9STAP</name>
<feature type="binding site" evidence="12">
    <location>
        <position position="534"/>
    </location>
    <ligand>
        <name>Zn(2+)</name>
        <dbReference type="ChEBI" id="CHEBI:29105"/>
        <label>2</label>
    </ligand>
</feature>
<reference evidence="16 18" key="2">
    <citation type="submission" date="2018-06" db="EMBL/GenBank/DDBJ databases">
        <authorList>
            <consortium name="Pathogen Informatics"/>
            <person name="Doyle S."/>
        </authorList>
    </citation>
    <scope>NUCLEOTIDE SEQUENCE [LARGE SCALE GENOMIC DNA]</scope>
    <source>
        <strain evidence="16 18">NCTC13832</strain>
    </source>
</reference>
<dbReference type="Gene3D" id="3.40.50.300">
    <property type="entry name" value="P-loop containing nucleotide triphosphate hydrolases"/>
    <property type="match status" value="2"/>
</dbReference>
<evidence type="ECO:0000313" key="15">
    <source>
        <dbReference type="EMBL" id="KIX90965.1"/>
    </source>
</evidence>
<comment type="catalytic activity">
    <reaction evidence="12">
        <text>Couples ATP hydrolysis with the unwinding of duplex DNA by translocating in the 3'-5' direction.</text>
        <dbReference type="EC" id="5.6.2.4"/>
    </reaction>
</comment>
<evidence type="ECO:0000256" key="2">
    <source>
        <dbReference type="ARBA" id="ARBA00022705"/>
    </source>
</evidence>
<evidence type="ECO:0000256" key="3">
    <source>
        <dbReference type="ARBA" id="ARBA00022723"/>
    </source>
</evidence>
<dbReference type="EMBL" id="UHDT01000001">
    <property type="protein sequence ID" value="SUM57242.1"/>
    <property type="molecule type" value="Genomic_DNA"/>
</dbReference>
<dbReference type="PROSITE" id="PS51194">
    <property type="entry name" value="HELICASE_CTER"/>
    <property type="match status" value="1"/>
</dbReference>
<dbReference type="InterPro" id="IPR041222">
    <property type="entry name" value="PriA_3primeBD"/>
</dbReference>
<comment type="cofactor">
    <cofactor evidence="12">
        <name>Zn(2+)</name>
        <dbReference type="ChEBI" id="CHEBI:29105"/>
    </cofactor>
    <text evidence="12">Binds 2 zinc ions per subunit.</text>
</comment>
<feature type="domain" description="Helicase ATP-binding" evidence="13">
    <location>
        <begin position="279"/>
        <end position="445"/>
    </location>
</feature>
<keyword evidence="6 12" id="KW-0347">Helicase</keyword>
<dbReference type="PROSITE" id="PS51192">
    <property type="entry name" value="HELICASE_ATP_BIND_1"/>
    <property type="match status" value="1"/>
</dbReference>
<keyword evidence="3 12" id="KW-0479">Metal-binding</keyword>
<dbReference type="GO" id="GO:0006310">
    <property type="term" value="P:DNA recombination"/>
    <property type="evidence" value="ECO:0007669"/>
    <property type="project" value="InterPro"/>
</dbReference>
<dbReference type="GO" id="GO:0006302">
    <property type="term" value="P:double-strand break repair"/>
    <property type="evidence" value="ECO:0007669"/>
    <property type="project" value="InterPro"/>
</dbReference>
<evidence type="ECO:0000256" key="1">
    <source>
        <dbReference type="ARBA" id="ARBA00022515"/>
    </source>
</evidence>
<dbReference type="GO" id="GO:1990077">
    <property type="term" value="C:primosome complex"/>
    <property type="evidence" value="ECO:0007669"/>
    <property type="project" value="UniProtKB-UniRule"/>
</dbReference>
<dbReference type="GO" id="GO:0008270">
    <property type="term" value="F:zinc ion binding"/>
    <property type="evidence" value="ECO:0007669"/>
    <property type="project" value="UniProtKB-UniRule"/>
</dbReference>
<dbReference type="InterPro" id="IPR006935">
    <property type="entry name" value="Helicase/UvrB_N"/>
</dbReference>
<feature type="binding site" evidence="12">
    <location>
        <position position="550"/>
    </location>
    <ligand>
        <name>Zn(2+)</name>
        <dbReference type="ChEBI" id="CHEBI:29105"/>
        <label>1</label>
    </ligand>
</feature>
<evidence type="ECO:0000256" key="11">
    <source>
        <dbReference type="ARBA" id="ARBA00048988"/>
    </source>
</evidence>
<feature type="binding site" evidence="12">
    <location>
        <position position="507"/>
    </location>
    <ligand>
        <name>Zn(2+)</name>
        <dbReference type="ChEBI" id="CHEBI:29105"/>
        <label>1</label>
    </ligand>
</feature>
<dbReference type="InterPro" id="IPR040498">
    <property type="entry name" value="PriA_CRR"/>
</dbReference>
<dbReference type="STRING" id="569857.TP70_04395"/>
<feature type="binding site" evidence="12">
    <location>
        <position position="510"/>
    </location>
    <ligand>
        <name>Zn(2+)</name>
        <dbReference type="ChEBI" id="CHEBI:29105"/>
        <label>1</label>
    </ligand>
</feature>
<sequence length="802" mass="92557">MIAQVIVDVAAKSVDRTFDYIVPEDLLDVIQPGVRVLVPFGPRKIQGYVMQLVSDAETDIEINRLKPIYEVKDIQPELTEELVKLSEWYSHYFVAKRISMLEAMLPSAMKAKYTKVFELVEPDCLPEQLLHRFNREGIYPYKTAQSNEDVAELLHYMKQGAVREVTLLSQHTGKKKQRAVRVVEPEMGDSVLLDLEKRPKQYDVLAFLLDEQHRDVSLRELKDMNFSTSAINTLERNGIIEKYDVVVERDPYEGRIFEQEQKRQLTDEQQVAFDQINEAAEDQRAETFLLHGVTGSGKTEVYLQIIDCVLERGQEAMMLVPEIALTPQMVQRFKRRFGDEVAVLHSGLSHGERYDEWQKIRDGRARVSVGARSSVFAPFKNLGVIIIDEEHEATYKQEDYPRYHAKEIAEWRSQYHQCPLVLGSATPSLESYARASKNVYTLLSMPTRVNQQPLPDIRIRDMREELANGNRSIFSEDLAQAIETRLEKQEQVVLFLNRRGYASFMLCRDCGHVPQCPNCDISMTYHKTTDELKCHYCGYHEPAPFQCPSCGSEHIRQMGTGTQRVEELIQERFPSARIIRMDVDTTSKKGSHEKLLKDFGDGKGDILLGTQMIAKGLDFPNITLVGVLNADTMLNLPDFRSSERTYQILTQVAGRAGRHKKKGEVIIQTYNPDHYAIEDVQANDYLAFYDKEMRFRQLAKYPPYFYLINFTITHEKMKVALQAATHVHQILLQHLTERAFILGPAPAALSRINNEFRFQILLKYKSEPGLINALRYLDDYYHERYEQEKLALRIDIGPYMMM</sequence>
<dbReference type="Pfam" id="PF00271">
    <property type="entry name" value="Helicase_C"/>
    <property type="match status" value="1"/>
</dbReference>
<evidence type="ECO:0000256" key="9">
    <source>
        <dbReference type="ARBA" id="ARBA00023125"/>
    </source>
</evidence>
<comment type="function">
    <text evidence="12">Initiates the restart of stalled replication forks, which reloads the replicative helicase on sites other than the origin of replication. Recognizes and binds to abandoned replication forks and remodels them to uncover a helicase loading site. Promotes assembly of the primosome at these replication forks.</text>
</comment>
<keyword evidence="2 12" id="KW-0235">DNA replication</keyword>
<dbReference type="RefSeq" id="WP_044359731.1">
    <property type="nucleotide sequence ID" value="NZ_JXWY01000032.1"/>
</dbReference>
<dbReference type="CDD" id="cd17929">
    <property type="entry name" value="DEXHc_priA"/>
    <property type="match status" value="1"/>
</dbReference>
<keyword evidence="4 12" id="KW-0547">Nucleotide-binding</keyword>
<dbReference type="FunFam" id="3.40.50.300:FF:000489">
    <property type="entry name" value="Primosome assembly protein PriA"/>
    <property type="match status" value="1"/>
</dbReference>
<keyword evidence="8 12" id="KW-0067">ATP-binding</keyword>
<keyword evidence="7 12" id="KW-0862">Zinc</keyword>
<reference evidence="15 17" key="1">
    <citation type="submission" date="2015-01" db="EMBL/GenBank/DDBJ databases">
        <authorList>
            <person name="Guo J."/>
        </authorList>
    </citation>
    <scope>NUCLEOTIDE SEQUENCE [LARGE SCALE GENOMIC DNA]</scope>
    <source>
        <strain evidence="15 17">DSM 22147</strain>
    </source>
</reference>